<gene>
    <name evidence="2" type="ORF">A994_04013</name>
</gene>
<evidence type="ECO:0000313" key="3">
    <source>
        <dbReference type="Proteomes" id="UP000007360"/>
    </source>
</evidence>
<dbReference type="EMBL" id="AMPO01000002">
    <property type="protein sequence ID" value="EKF86617.1"/>
    <property type="molecule type" value="Genomic_DNA"/>
</dbReference>
<dbReference type="RefSeq" id="WP_004030012.1">
    <property type="nucleotide sequence ID" value="NZ_AMPO01000002.1"/>
</dbReference>
<evidence type="ECO:0000313" key="2">
    <source>
        <dbReference type="EMBL" id="EKF86617.1"/>
    </source>
</evidence>
<dbReference type="Proteomes" id="UP000007360">
    <property type="component" value="Unassembled WGS sequence"/>
</dbReference>
<sequence length="105" mass="12122">MLVVLLWVLPIYAMDSATINSSLNLTDHSNQTSNDDLQSQIMTLKSAPSGKYKDVQDLHLKILQILEEIRLLRQENLTARSIKYYGELESQSRELESQMRSIIRE</sequence>
<protein>
    <submittedName>
        <fullName evidence="2">Uncharacterized protein</fullName>
    </submittedName>
</protein>
<keyword evidence="3" id="KW-1185">Reference proteome</keyword>
<comment type="caution">
    <text evidence="2">The sequence shown here is derived from an EMBL/GenBank/DDBJ whole genome shotgun (WGS) entry which is preliminary data.</text>
</comment>
<name>K2R5U5_METFP</name>
<dbReference type="AlphaFoldDB" id="K2R5U5"/>
<reference evidence="2 3" key="1">
    <citation type="journal article" date="2012" name="J. Bacteriol.">
        <title>Draft genome sequence of Methanobacterium formicicum DSM 3637, an archaebacterium isolated from the methane producer amoeba Pelomyxa palustris.</title>
        <authorList>
            <person name="Gutierrez G."/>
        </authorList>
    </citation>
    <scope>NUCLEOTIDE SEQUENCE [LARGE SCALE GENOMIC DNA]</scope>
    <source>
        <strain evidence="3">DSM 3637 / PP1</strain>
    </source>
</reference>
<proteinExistence type="predicted"/>
<feature type="coiled-coil region" evidence="1">
    <location>
        <begin position="55"/>
        <end position="105"/>
    </location>
</feature>
<organism evidence="2 3">
    <name type="scientific">Methanobacterium formicicum (strain DSM 3637 / PP1)</name>
    <dbReference type="NCBI Taxonomy" id="1204725"/>
    <lineage>
        <taxon>Archaea</taxon>
        <taxon>Methanobacteriati</taxon>
        <taxon>Methanobacteriota</taxon>
        <taxon>Methanomada group</taxon>
        <taxon>Methanobacteria</taxon>
        <taxon>Methanobacteriales</taxon>
        <taxon>Methanobacteriaceae</taxon>
        <taxon>Methanobacterium</taxon>
    </lineage>
</organism>
<accession>K2R5U5</accession>
<evidence type="ECO:0000256" key="1">
    <source>
        <dbReference type="SAM" id="Coils"/>
    </source>
</evidence>
<keyword evidence="1" id="KW-0175">Coiled coil</keyword>